<organism evidence="10">
    <name type="scientific">Candidatus Heimdallarchaeum aukensis</name>
    <dbReference type="NCBI Taxonomy" id="2876573"/>
    <lineage>
        <taxon>Archaea</taxon>
        <taxon>Promethearchaeati</taxon>
        <taxon>Candidatus Heimdallarchaeota</taxon>
        <taxon>Candidatus Heimdallarchaeia (ex Rinke et al. 2021) (nom. nud.)</taxon>
        <taxon>Candidatus Heimdallarchaeales</taxon>
        <taxon>Candidatus Heimdallarchaeaceae</taxon>
        <taxon>Candidatus Heimdallarchaeum</taxon>
    </lineage>
</organism>
<feature type="domain" description="RAMA" evidence="9">
    <location>
        <begin position="262"/>
        <end position="352"/>
    </location>
</feature>
<keyword evidence="6" id="KW-0238">DNA-binding</keyword>
<dbReference type="Pfam" id="PF18755">
    <property type="entry name" value="RAMA"/>
    <property type="match status" value="1"/>
</dbReference>
<evidence type="ECO:0000256" key="6">
    <source>
        <dbReference type="ARBA" id="ARBA00023125"/>
    </source>
</evidence>
<dbReference type="Pfam" id="PF01555">
    <property type="entry name" value="N6_N4_Mtase"/>
    <property type="match status" value="1"/>
</dbReference>
<dbReference type="EMBL" id="CP084166">
    <property type="protein sequence ID" value="UJG42122.1"/>
    <property type="molecule type" value="Genomic_DNA"/>
</dbReference>
<evidence type="ECO:0000256" key="3">
    <source>
        <dbReference type="ARBA" id="ARBA00022679"/>
    </source>
</evidence>
<dbReference type="InterPro" id="IPR040843">
    <property type="entry name" value="RAMA"/>
</dbReference>
<evidence type="ECO:0000256" key="5">
    <source>
        <dbReference type="ARBA" id="ARBA00022705"/>
    </source>
</evidence>
<keyword evidence="3" id="KW-0808">Transferase</keyword>
<evidence type="ECO:0000259" key="8">
    <source>
        <dbReference type="Pfam" id="PF01555"/>
    </source>
</evidence>
<dbReference type="InterPro" id="IPR029063">
    <property type="entry name" value="SAM-dependent_MTases_sf"/>
</dbReference>
<evidence type="ECO:0000256" key="7">
    <source>
        <dbReference type="RuleBase" id="RU362026"/>
    </source>
</evidence>
<feature type="domain" description="DNA methylase N-4/N-6" evidence="8">
    <location>
        <begin position="23"/>
        <end position="243"/>
    </location>
</feature>
<dbReference type="PANTHER" id="PTHR13370">
    <property type="entry name" value="RNA METHYLASE-RELATED"/>
    <property type="match status" value="1"/>
</dbReference>
<reference evidence="10" key="1">
    <citation type="journal article" date="2022" name="Nat. Microbiol.">
        <title>Unique mobile elements and scalable gene flow at the prokaryote-eukaryote boundary revealed by circularized Asgard archaea genomes.</title>
        <authorList>
            <person name="Wu F."/>
            <person name="Speth D.R."/>
            <person name="Philosof A."/>
            <person name="Cremiere A."/>
            <person name="Narayanan A."/>
            <person name="Barco R.A."/>
            <person name="Connon S.A."/>
            <person name="Amend J.P."/>
            <person name="Antoshechkin I.A."/>
            <person name="Orphan V.J."/>
        </authorList>
    </citation>
    <scope>NUCLEOTIDE SEQUENCE</scope>
    <source>
        <strain evidence="10">PM71</strain>
    </source>
</reference>
<evidence type="ECO:0000256" key="4">
    <source>
        <dbReference type="ARBA" id="ARBA00022691"/>
    </source>
</evidence>
<gene>
    <name evidence="10" type="ORF">K9W45_04245</name>
</gene>
<dbReference type="InterPro" id="IPR002052">
    <property type="entry name" value="DNA_methylase_N6_adenine_CS"/>
</dbReference>
<keyword evidence="4 7" id="KW-0949">S-adenosyl-L-methionine</keyword>
<dbReference type="REBASE" id="963553">
    <property type="entry name" value="M.HauPM71ORF4245P"/>
</dbReference>
<keyword evidence="2 7" id="KW-0489">Methyltransferase</keyword>
<evidence type="ECO:0000256" key="2">
    <source>
        <dbReference type="ARBA" id="ARBA00022603"/>
    </source>
</evidence>
<evidence type="ECO:0000256" key="1">
    <source>
        <dbReference type="ARBA" id="ARBA00006594"/>
    </source>
</evidence>
<dbReference type="GO" id="GO:0005737">
    <property type="term" value="C:cytoplasm"/>
    <property type="evidence" value="ECO:0007669"/>
    <property type="project" value="TreeGrafter"/>
</dbReference>
<dbReference type="GO" id="GO:0009007">
    <property type="term" value="F:site-specific DNA-methyltransferase (adenine-specific) activity"/>
    <property type="evidence" value="ECO:0007669"/>
    <property type="project" value="TreeGrafter"/>
</dbReference>
<sequence length="377" mass="44184">MEINKIYLKDCIEGMKELPEDSIDLIFADPPYNLQLKNELYRPNQSLVDAVNDEWDKFSSFEEYDDFTKKWLSECRRVLKKTGSIWVIGSYHNIFRIGKIMQDLGFWILNDIIWIKTNPMPNFRGTRFNNAHETLIWASKNEKAKPTFHYKAMKVFNNDKQMRSDWYIPICIGKERLKLNGKKLHSTQKPEALLYRIIISTSNVNDIVLDPFMGSGTTAAVAKKLRRNFIGFETNEIYVKAARERVVKVIPMDPDILDYKVEKKPPKVPFGTLVEHNYIKAGDWLYSKDMRYKAIIKANGSIEYQGKNGSIHKISAQILNKKANNGWDFWYVKENDNLVSIDTIRRNYASKNMNYMNDEIDMRNKKVTDKLLTNYLE</sequence>
<dbReference type="PANTHER" id="PTHR13370:SF3">
    <property type="entry name" value="TRNA (GUANINE(10)-N2)-METHYLTRANSFERASE HOMOLOG"/>
    <property type="match status" value="1"/>
</dbReference>
<comment type="similarity">
    <text evidence="1 7">Belongs to the N(4)/N(6)-methyltransferase family.</text>
</comment>
<dbReference type="GO" id="GO:0003677">
    <property type="term" value="F:DNA binding"/>
    <property type="evidence" value="ECO:0007669"/>
    <property type="project" value="UniProtKB-KW"/>
</dbReference>
<dbReference type="PROSITE" id="PS00092">
    <property type="entry name" value="N6_MTASE"/>
    <property type="match status" value="1"/>
</dbReference>
<dbReference type="GO" id="GO:0006260">
    <property type="term" value="P:DNA replication"/>
    <property type="evidence" value="ECO:0007669"/>
    <property type="project" value="UniProtKB-KW"/>
</dbReference>
<dbReference type="Proteomes" id="UP001201020">
    <property type="component" value="Chromosome"/>
</dbReference>
<keyword evidence="5" id="KW-0235">DNA replication</keyword>
<dbReference type="GO" id="GO:0009307">
    <property type="term" value="P:DNA restriction-modification system"/>
    <property type="evidence" value="ECO:0007669"/>
    <property type="project" value="UniProtKB-KW"/>
</dbReference>
<protein>
    <recommendedName>
        <fullName evidence="7">Type II methyltransferase</fullName>
        <ecNumber evidence="7">2.1.1.113</ecNumber>
    </recommendedName>
    <alternativeName>
        <fullName evidence="7">N-4 cytosine-specific methyltransferase</fullName>
    </alternativeName>
</protein>
<dbReference type="GO" id="GO:0008170">
    <property type="term" value="F:N-methyltransferase activity"/>
    <property type="evidence" value="ECO:0007669"/>
    <property type="project" value="InterPro"/>
</dbReference>
<dbReference type="Gene3D" id="3.40.50.150">
    <property type="entry name" value="Vaccinia Virus protein VP39"/>
    <property type="match status" value="1"/>
</dbReference>
<dbReference type="EC" id="2.1.1.113" evidence="7"/>
<comment type="catalytic activity">
    <reaction evidence="7">
        <text>a 2'-deoxycytidine in DNA + S-adenosyl-L-methionine = an N(4)-methyl-2'-deoxycytidine in DNA + S-adenosyl-L-homocysteine + H(+)</text>
        <dbReference type="Rhea" id="RHEA:16857"/>
        <dbReference type="Rhea" id="RHEA-COMP:11369"/>
        <dbReference type="Rhea" id="RHEA-COMP:13674"/>
        <dbReference type="ChEBI" id="CHEBI:15378"/>
        <dbReference type="ChEBI" id="CHEBI:57856"/>
        <dbReference type="ChEBI" id="CHEBI:59789"/>
        <dbReference type="ChEBI" id="CHEBI:85452"/>
        <dbReference type="ChEBI" id="CHEBI:137933"/>
        <dbReference type="EC" id="2.1.1.113"/>
    </reaction>
</comment>
<dbReference type="SUPFAM" id="SSF53335">
    <property type="entry name" value="S-adenosyl-L-methionine-dependent methyltransferases"/>
    <property type="match status" value="1"/>
</dbReference>
<dbReference type="GO" id="GO:0015667">
    <property type="term" value="F:site-specific DNA-methyltransferase (cytosine-N4-specific) activity"/>
    <property type="evidence" value="ECO:0007669"/>
    <property type="project" value="UniProtKB-EC"/>
</dbReference>
<keyword evidence="7" id="KW-0680">Restriction system</keyword>
<dbReference type="PRINTS" id="PR00508">
    <property type="entry name" value="S21N4MTFRASE"/>
</dbReference>
<dbReference type="InterPro" id="IPR001091">
    <property type="entry name" value="RM_Methyltransferase"/>
</dbReference>
<dbReference type="AlphaFoldDB" id="A0A9Y1BNN9"/>
<evidence type="ECO:0000259" key="9">
    <source>
        <dbReference type="Pfam" id="PF18755"/>
    </source>
</evidence>
<accession>A0A9Y1BNN9</accession>
<proteinExistence type="inferred from homology"/>
<dbReference type="InterPro" id="IPR002941">
    <property type="entry name" value="DNA_methylase_N4/N6"/>
</dbReference>
<name>A0A9Y1BNN9_9ARCH</name>
<evidence type="ECO:0000313" key="10">
    <source>
        <dbReference type="EMBL" id="UJG42122.1"/>
    </source>
</evidence>
<dbReference type="GO" id="GO:0032259">
    <property type="term" value="P:methylation"/>
    <property type="evidence" value="ECO:0007669"/>
    <property type="project" value="UniProtKB-KW"/>
</dbReference>